<dbReference type="Pfam" id="PF01842">
    <property type="entry name" value="ACT"/>
    <property type="match status" value="1"/>
</dbReference>
<dbReference type="GO" id="GO:0009086">
    <property type="term" value="P:methionine biosynthetic process"/>
    <property type="evidence" value="ECO:0007669"/>
    <property type="project" value="UniProtKB-KW"/>
</dbReference>
<evidence type="ECO:0000256" key="16">
    <source>
        <dbReference type="PIRSR" id="PIRSR000098-1"/>
    </source>
</evidence>
<sequence length="429" mass="46734">MNQIPTIKAALLGAGTVGGGVYKLVQRQKDELPYKAGANVEISRILVRNTSKHREGIPDELLTDDWKSIVNDPEIKIVIELMGGIEPARTYLLEAMRAGKQVITANKDLLAEYGDELMEAVTENHCDMLYEASVGGGIPIIHPLKQCLEGNDLTEVMGIVNGTTNYILSKMTGEGMDYAEALAQATELGYAEADPTADVEGYDAGRKIAIMASIAFHTRVKFEDVYTEGITKITAADIRYASEFGYVIKLLGVAREQEDGVEVRVHPMLIPATHPLATVNDAFNAVFVHGDAVDDAMFMGRGAGEFPTASAVMGDLIDAVRNLIQGCSGRIGCSCYKKKHIKPMEQTSSRYFLRLQVEDRSGALAGIASVFGNNGVSIYQVVQKARHDGKAELVIITENVEERRIRDALTILQGMSMVREISGMIRVYG</sequence>
<dbReference type="GO" id="GO:0046872">
    <property type="term" value="F:metal ion binding"/>
    <property type="evidence" value="ECO:0007669"/>
    <property type="project" value="UniProtKB-KW"/>
</dbReference>
<feature type="binding site" evidence="17">
    <location>
        <begin position="12"/>
        <end position="19"/>
    </location>
    <ligand>
        <name>NADP(+)</name>
        <dbReference type="ChEBI" id="CHEBI:58349"/>
    </ligand>
</feature>
<evidence type="ECO:0000256" key="17">
    <source>
        <dbReference type="PIRSR" id="PIRSR000098-2"/>
    </source>
</evidence>
<dbReference type="InterPro" id="IPR036291">
    <property type="entry name" value="NAD(P)-bd_dom_sf"/>
</dbReference>
<feature type="binding site" evidence="17">
    <location>
        <position position="107"/>
    </location>
    <ligand>
        <name>NADPH</name>
        <dbReference type="ChEBI" id="CHEBI:57783"/>
    </ligand>
</feature>
<protein>
    <recommendedName>
        <fullName evidence="6 18">Homoserine dehydrogenase</fullName>
        <ecNumber evidence="5 18">1.1.1.3</ecNumber>
    </recommendedName>
</protein>
<comment type="cofactor">
    <cofactor evidence="1">
        <name>a metal cation</name>
        <dbReference type="ChEBI" id="CHEBI:25213"/>
    </cofactor>
</comment>
<dbReference type="Proteomes" id="UP001198182">
    <property type="component" value="Unassembled WGS sequence"/>
</dbReference>
<dbReference type="CDD" id="cd04881">
    <property type="entry name" value="ACT_HSDH-Hom"/>
    <property type="match status" value="1"/>
</dbReference>
<dbReference type="RefSeq" id="WP_308453383.1">
    <property type="nucleotide sequence ID" value="NZ_JAJEQR010000016.1"/>
</dbReference>
<keyword evidence="11 18" id="KW-0560">Oxidoreductase</keyword>
<evidence type="ECO:0000256" key="1">
    <source>
        <dbReference type="ARBA" id="ARBA00001920"/>
    </source>
</evidence>
<dbReference type="SUPFAM" id="SSF51735">
    <property type="entry name" value="NAD(P)-binding Rossmann-fold domains"/>
    <property type="match status" value="1"/>
</dbReference>
<evidence type="ECO:0000256" key="13">
    <source>
        <dbReference type="ARBA" id="ARBA00023053"/>
    </source>
</evidence>
<evidence type="ECO:0000313" key="21">
    <source>
        <dbReference type="EMBL" id="MCC2230745.1"/>
    </source>
</evidence>
<feature type="domain" description="ACT" evidence="20">
    <location>
        <begin position="352"/>
        <end position="426"/>
    </location>
</feature>
<dbReference type="GO" id="GO:0004412">
    <property type="term" value="F:homoserine dehydrogenase activity"/>
    <property type="evidence" value="ECO:0007669"/>
    <property type="project" value="UniProtKB-EC"/>
</dbReference>
<dbReference type="PROSITE" id="PS01042">
    <property type="entry name" value="HOMOSER_DHGENASE"/>
    <property type="match status" value="1"/>
</dbReference>
<dbReference type="NCBIfam" id="NF004976">
    <property type="entry name" value="PRK06349.1"/>
    <property type="match status" value="1"/>
</dbReference>
<keyword evidence="12" id="KW-0520">NAD</keyword>
<dbReference type="FunFam" id="3.40.50.720:FF:000062">
    <property type="entry name" value="Homoserine dehydrogenase"/>
    <property type="match status" value="1"/>
</dbReference>
<evidence type="ECO:0000256" key="12">
    <source>
        <dbReference type="ARBA" id="ARBA00023027"/>
    </source>
</evidence>
<proteinExistence type="inferred from homology"/>
<keyword evidence="22" id="KW-1185">Reference proteome</keyword>
<reference evidence="21" key="1">
    <citation type="submission" date="2021-10" db="EMBL/GenBank/DDBJ databases">
        <title>Anaerobic single-cell dispensing facilitates the cultivation of human gut bacteria.</title>
        <authorList>
            <person name="Afrizal A."/>
        </authorList>
    </citation>
    <scope>NUCLEOTIDE SEQUENCE</scope>
    <source>
        <strain evidence="21">CLA-AA-H215</strain>
    </source>
</reference>
<dbReference type="PROSITE" id="PS51671">
    <property type="entry name" value="ACT"/>
    <property type="match status" value="1"/>
</dbReference>
<dbReference type="EC" id="1.1.1.3" evidence="5 18"/>
<evidence type="ECO:0000256" key="10">
    <source>
        <dbReference type="ARBA" id="ARBA00022857"/>
    </source>
</evidence>
<comment type="catalytic activity">
    <reaction evidence="15">
        <text>L-homoserine + NADP(+) = L-aspartate 4-semialdehyde + NADPH + H(+)</text>
        <dbReference type="Rhea" id="RHEA:15761"/>
        <dbReference type="ChEBI" id="CHEBI:15378"/>
        <dbReference type="ChEBI" id="CHEBI:57476"/>
        <dbReference type="ChEBI" id="CHEBI:57783"/>
        <dbReference type="ChEBI" id="CHEBI:58349"/>
        <dbReference type="ChEBI" id="CHEBI:537519"/>
        <dbReference type="EC" id="1.1.1.3"/>
    </reaction>
    <physiologicalReaction direction="right-to-left" evidence="15">
        <dbReference type="Rhea" id="RHEA:15763"/>
    </physiologicalReaction>
</comment>
<dbReference type="GO" id="GO:0050661">
    <property type="term" value="F:NADP binding"/>
    <property type="evidence" value="ECO:0007669"/>
    <property type="project" value="InterPro"/>
</dbReference>
<dbReference type="Pfam" id="PF00742">
    <property type="entry name" value="Homoserine_dh"/>
    <property type="match status" value="1"/>
</dbReference>
<comment type="caution">
    <text evidence="21">The sequence shown here is derived from an EMBL/GenBank/DDBJ whole genome shotgun (WGS) entry which is preliminary data.</text>
</comment>
<dbReference type="PIRSF" id="PIRSF000098">
    <property type="entry name" value="Homoser_dehydrog"/>
    <property type="match status" value="1"/>
</dbReference>
<dbReference type="GO" id="GO:0009088">
    <property type="term" value="P:threonine biosynthetic process"/>
    <property type="evidence" value="ECO:0007669"/>
    <property type="project" value="UniProtKB-KW"/>
</dbReference>
<comment type="pathway">
    <text evidence="3 18">Amino-acid biosynthesis; L-methionine biosynthesis via de novo pathway; L-homoserine from L-aspartate: step 3/3.</text>
</comment>
<keyword evidence="7 18" id="KW-0028">Amino-acid biosynthesis</keyword>
<dbReference type="InterPro" id="IPR019811">
    <property type="entry name" value="HDH_CS"/>
</dbReference>
<evidence type="ECO:0000256" key="6">
    <source>
        <dbReference type="ARBA" id="ARBA00013376"/>
    </source>
</evidence>
<feature type="binding site" evidence="17">
    <location>
        <position position="192"/>
    </location>
    <ligand>
        <name>L-homoserine</name>
        <dbReference type="ChEBI" id="CHEBI:57476"/>
    </ligand>
</feature>
<evidence type="ECO:0000313" key="22">
    <source>
        <dbReference type="Proteomes" id="UP001198182"/>
    </source>
</evidence>
<keyword evidence="14 18" id="KW-0486">Methionine biosynthesis</keyword>
<dbReference type="InterPro" id="IPR016204">
    <property type="entry name" value="HDH"/>
</dbReference>
<evidence type="ECO:0000256" key="11">
    <source>
        <dbReference type="ARBA" id="ARBA00023002"/>
    </source>
</evidence>
<evidence type="ECO:0000256" key="5">
    <source>
        <dbReference type="ARBA" id="ARBA00013213"/>
    </source>
</evidence>
<evidence type="ECO:0000256" key="9">
    <source>
        <dbReference type="ARBA" id="ARBA00022723"/>
    </source>
</evidence>
<comment type="pathway">
    <text evidence="2 18">Amino-acid biosynthesis; L-threonine biosynthesis; L-threonine from L-aspartate: step 3/5.</text>
</comment>
<dbReference type="InterPro" id="IPR005106">
    <property type="entry name" value="Asp/hSer_DH_NAD-bd"/>
</dbReference>
<dbReference type="SUPFAM" id="SSF55347">
    <property type="entry name" value="Glyceraldehyde-3-phosphate dehydrogenase-like, C-terminal domain"/>
    <property type="match status" value="1"/>
</dbReference>
<evidence type="ECO:0000256" key="3">
    <source>
        <dbReference type="ARBA" id="ARBA00005062"/>
    </source>
</evidence>
<evidence type="ECO:0000256" key="8">
    <source>
        <dbReference type="ARBA" id="ARBA00022697"/>
    </source>
</evidence>
<evidence type="ECO:0000256" key="14">
    <source>
        <dbReference type="ARBA" id="ARBA00023167"/>
    </source>
</evidence>
<dbReference type="EMBL" id="JAJEQR010000016">
    <property type="protein sequence ID" value="MCC2230745.1"/>
    <property type="molecule type" value="Genomic_DNA"/>
</dbReference>
<evidence type="ECO:0000256" key="18">
    <source>
        <dbReference type="RuleBase" id="RU000579"/>
    </source>
</evidence>
<dbReference type="AlphaFoldDB" id="A0AAE3EA81"/>
<evidence type="ECO:0000256" key="19">
    <source>
        <dbReference type="RuleBase" id="RU004171"/>
    </source>
</evidence>
<keyword evidence="8 18" id="KW-0791">Threonine biosynthesis</keyword>
<dbReference type="Gene3D" id="3.40.50.720">
    <property type="entry name" value="NAD(P)-binding Rossmann-like Domain"/>
    <property type="match status" value="1"/>
</dbReference>
<dbReference type="PANTHER" id="PTHR43331">
    <property type="entry name" value="HOMOSERINE DEHYDROGENASE"/>
    <property type="match status" value="1"/>
</dbReference>
<evidence type="ECO:0000256" key="2">
    <source>
        <dbReference type="ARBA" id="ARBA00005056"/>
    </source>
</evidence>
<gene>
    <name evidence="21" type="ORF">LKD81_06985</name>
</gene>
<dbReference type="Gene3D" id="3.30.360.10">
    <property type="entry name" value="Dihydrodipicolinate Reductase, domain 2"/>
    <property type="match status" value="1"/>
</dbReference>
<dbReference type="InterPro" id="IPR002912">
    <property type="entry name" value="ACT_dom"/>
</dbReference>
<organism evidence="21 22">
    <name type="scientific">Hominifimenecus microfluidus</name>
    <dbReference type="NCBI Taxonomy" id="2885348"/>
    <lineage>
        <taxon>Bacteria</taxon>
        <taxon>Bacillati</taxon>
        <taxon>Bacillota</taxon>
        <taxon>Clostridia</taxon>
        <taxon>Lachnospirales</taxon>
        <taxon>Lachnospiraceae</taxon>
        <taxon>Hominifimenecus</taxon>
    </lineage>
</organism>
<dbReference type="InterPro" id="IPR045865">
    <property type="entry name" value="ACT-like_dom_sf"/>
</dbReference>
<keyword evidence="13" id="KW-0915">Sodium</keyword>
<name>A0AAE3EA81_9FIRM</name>
<dbReference type="Gene3D" id="3.30.70.260">
    <property type="match status" value="1"/>
</dbReference>
<feature type="active site" description="Proton donor" evidence="16">
    <location>
        <position position="207"/>
    </location>
</feature>
<accession>A0AAE3EA81</accession>
<evidence type="ECO:0000256" key="15">
    <source>
        <dbReference type="ARBA" id="ARBA00048841"/>
    </source>
</evidence>
<comment type="similarity">
    <text evidence="4 19">Belongs to the homoserine dehydrogenase family.</text>
</comment>
<keyword evidence="9" id="KW-0479">Metal-binding</keyword>
<evidence type="ECO:0000256" key="4">
    <source>
        <dbReference type="ARBA" id="ARBA00006753"/>
    </source>
</evidence>
<dbReference type="Pfam" id="PF03447">
    <property type="entry name" value="NAD_binding_3"/>
    <property type="match status" value="1"/>
</dbReference>
<dbReference type="InterPro" id="IPR001342">
    <property type="entry name" value="HDH_cat"/>
</dbReference>
<dbReference type="SUPFAM" id="SSF55021">
    <property type="entry name" value="ACT-like"/>
    <property type="match status" value="1"/>
</dbReference>
<evidence type="ECO:0000259" key="20">
    <source>
        <dbReference type="PROSITE" id="PS51671"/>
    </source>
</evidence>
<keyword evidence="10 17" id="KW-0521">NADP</keyword>
<dbReference type="PANTHER" id="PTHR43331:SF1">
    <property type="entry name" value="HOMOSERINE DEHYDROGENASE"/>
    <property type="match status" value="1"/>
</dbReference>
<evidence type="ECO:0000256" key="7">
    <source>
        <dbReference type="ARBA" id="ARBA00022605"/>
    </source>
</evidence>
<dbReference type="FunFam" id="3.30.360.10:FF:000005">
    <property type="entry name" value="Homoserine dehydrogenase"/>
    <property type="match status" value="1"/>
</dbReference>